<keyword evidence="4" id="KW-0067">ATP-binding</keyword>
<dbReference type="Proteomes" id="UP000182985">
    <property type="component" value="Unassembled WGS sequence"/>
</dbReference>
<evidence type="ECO:0000259" key="5">
    <source>
        <dbReference type="PROSITE" id="PS50011"/>
    </source>
</evidence>
<dbReference type="PANTHER" id="PTHR43289">
    <property type="entry name" value="MITOGEN-ACTIVATED PROTEIN KINASE KINASE KINASE 20-RELATED"/>
    <property type="match status" value="1"/>
</dbReference>
<dbReference type="RefSeq" id="WP_071633327.1">
    <property type="nucleotide sequence ID" value="NZ_JBCAUP010000012.1"/>
</dbReference>
<proteinExistence type="predicted"/>
<sequence length="303" mass="34151">MNDEDFERVSACYRDLIEALGNDGVRPRPPAQTRILTDLVRRALDLASEKFAYAPSELLCNSFWQDRTLYQSPAINVVRVLQRDLEQSYVMKTLASDCGDSPQARIRLLREAEIHTQIVHPSVIRLHTVLRLEDGRPALLLEEARESLLQFVSRERLTVVNLINIILQLLEGLEAVHRAGFVHADVCPANILIAVNTDLTVKVADFSISIPKGTTHEALGYDRAFNYDYSAPEQQRGSTIGPSADLYSCGRVIERLADEVELSRTQKPRLAALIEQWTHDTPEKRPASCVRGAEMLHQLLLDF</sequence>
<name>A0A1J6HFD2_9HYPH</name>
<keyword evidence="1" id="KW-0808">Transferase</keyword>
<dbReference type="SUPFAM" id="SSF56112">
    <property type="entry name" value="Protein kinase-like (PK-like)"/>
    <property type="match status" value="1"/>
</dbReference>
<keyword evidence="2" id="KW-0547">Nucleotide-binding</keyword>
<organism evidence="6 7">
    <name type="scientific">Brucella cytisi</name>
    <dbReference type="NCBI Taxonomy" id="407152"/>
    <lineage>
        <taxon>Bacteria</taxon>
        <taxon>Pseudomonadati</taxon>
        <taxon>Pseudomonadota</taxon>
        <taxon>Alphaproteobacteria</taxon>
        <taxon>Hyphomicrobiales</taxon>
        <taxon>Brucellaceae</taxon>
        <taxon>Brucella/Ochrobactrum group</taxon>
        <taxon>Brucella</taxon>
    </lineage>
</organism>
<dbReference type="InterPro" id="IPR000719">
    <property type="entry name" value="Prot_kinase_dom"/>
</dbReference>
<evidence type="ECO:0000256" key="1">
    <source>
        <dbReference type="ARBA" id="ARBA00022679"/>
    </source>
</evidence>
<accession>A0A1J6HFD2</accession>
<reference evidence="6 7" key="1">
    <citation type="submission" date="2016-10" db="EMBL/GenBank/DDBJ databases">
        <title>The Draft Genome Sequence of the Potato Rhizosphere Bacteria Ochrobactrum sp. IPA7.2.</title>
        <authorList>
            <person name="Gogoleva N.E."/>
            <person name="Khlopko Y.A."/>
            <person name="Burygin G.L."/>
            <person name="Plotnikov A.O."/>
        </authorList>
    </citation>
    <scope>NUCLEOTIDE SEQUENCE [LARGE SCALE GENOMIC DNA]</scope>
    <source>
        <strain evidence="6 7">IPA7.2</strain>
    </source>
</reference>
<protein>
    <recommendedName>
        <fullName evidence="5">Protein kinase domain-containing protein</fullName>
    </recommendedName>
</protein>
<evidence type="ECO:0000256" key="3">
    <source>
        <dbReference type="ARBA" id="ARBA00022777"/>
    </source>
</evidence>
<keyword evidence="3" id="KW-0418">Kinase</keyword>
<dbReference type="Pfam" id="PF00069">
    <property type="entry name" value="Pkinase"/>
    <property type="match status" value="1"/>
</dbReference>
<evidence type="ECO:0000313" key="6">
    <source>
        <dbReference type="EMBL" id="OIS91668.1"/>
    </source>
</evidence>
<dbReference type="Gene3D" id="3.30.200.20">
    <property type="entry name" value="Phosphorylase Kinase, domain 1"/>
    <property type="match status" value="1"/>
</dbReference>
<dbReference type="PROSITE" id="PS00109">
    <property type="entry name" value="PROTEIN_KINASE_TYR"/>
    <property type="match status" value="1"/>
</dbReference>
<evidence type="ECO:0000256" key="4">
    <source>
        <dbReference type="ARBA" id="ARBA00022840"/>
    </source>
</evidence>
<dbReference type="PANTHER" id="PTHR43289:SF6">
    <property type="entry name" value="SERINE_THREONINE-PROTEIN KINASE NEKL-3"/>
    <property type="match status" value="1"/>
</dbReference>
<dbReference type="EMBL" id="MOEC01000025">
    <property type="protein sequence ID" value="OIS91668.1"/>
    <property type="molecule type" value="Genomic_DNA"/>
</dbReference>
<dbReference type="InterPro" id="IPR008266">
    <property type="entry name" value="Tyr_kinase_AS"/>
</dbReference>
<dbReference type="PROSITE" id="PS50011">
    <property type="entry name" value="PROTEIN_KINASE_DOM"/>
    <property type="match status" value="1"/>
</dbReference>
<feature type="domain" description="Protein kinase" evidence="5">
    <location>
        <begin position="63"/>
        <end position="303"/>
    </location>
</feature>
<dbReference type="AlphaFoldDB" id="A0A1J6HFD2"/>
<keyword evidence="7" id="KW-1185">Reference proteome</keyword>
<dbReference type="InterPro" id="IPR011009">
    <property type="entry name" value="Kinase-like_dom_sf"/>
</dbReference>
<dbReference type="GO" id="GO:0004674">
    <property type="term" value="F:protein serine/threonine kinase activity"/>
    <property type="evidence" value="ECO:0007669"/>
    <property type="project" value="TreeGrafter"/>
</dbReference>
<dbReference type="GO" id="GO:0005524">
    <property type="term" value="F:ATP binding"/>
    <property type="evidence" value="ECO:0007669"/>
    <property type="project" value="UniProtKB-KW"/>
</dbReference>
<evidence type="ECO:0000256" key="2">
    <source>
        <dbReference type="ARBA" id="ARBA00022741"/>
    </source>
</evidence>
<dbReference type="Gene3D" id="1.10.510.10">
    <property type="entry name" value="Transferase(Phosphotransferase) domain 1"/>
    <property type="match status" value="1"/>
</dbReference>
<evidence type="ECO:0000313" key="7">
    <source>
        <dbReference type="Proteomes" id="UP000182985"/>
    </source>
</evidence>
<comment type="caution">
    <text evidence="6">The sequence shown here is derived from an EMBL/GenBank/DDBJ whole genome shotgun (WGS) entry which is preliminary data.</text>
</comment>
<gene>
    <name evidence="6" type="ORF">BLA27_20445</name>
</gene>